<accession>A0ABP0FSQ3</accession>
<dbReference type="Gene3D" id="3.30.1050.10">
    <property type="entry name" value="SCP2 sterol-binding domain"/>
    <property type="match status" value="1"/>
</dbReference>
<dbReference type="Proteomes" id="UP001642483">
    <property type="component" value="Unassembled WGS sequence"/>
</dbReference>
<evidence type="ECO:0000256" key="2">
    <source>
        <dbReference type="ARBA" id="ARBA00004275"/>
    </source>
</evidence>
<evidence type="ECO:0000256" key="4">
    <source>
        <dbReference type="ARBA" id="ARBA00022857"/>
    </source>
</evidence>
<evidence type="ECO:0000313" key="12">
    <source>
        <dbReference type="Proteomes" id="UP001642483"/>
    </source>
</evidence>
<comment type="similarity">
    <text evidence="3">Belongs to the short-chain dehydrogenases/reductases (SDR) family.</text>
</comment>
<evidence type="ECO:0000256" key="9">
    <source>
        <dbReference type="SAM" id="MobiDB-lite"/>
    </source>
</evidence>
<evidence type="ECO:0000256" key="6">
    <source>
        <dbReference type="ARBA" id="ARBA00023128"/>
    </source>
</evidence>
<dbReference type="InterPro" id="IPR036291">
    <property type="entry name" value="NAD(P)-bd_dom_sf"/>
</dbReference>
<dbReference type="EMBL" id="CAWYQH010000079">
    <property type="protein sequence ID" value="CAK8681437.1"/>
    <property type="molecule type" value="Genomic_DNA"/>
</dbReference>
<reference evidence="11 12" key="1">
    <citation type="submission" date="2024-02" db="EMBL/GenBank/DDBJ databases">
        <authorList>
            <person name="Daric V."/>
            <person name="Darras S."/>
        </authorList>
    </citation>
    <scope>NUCLEOTIDE SEQUENCE [LARGE SCALE GENOMIC DNA]</scope>
</reference>
<dbReference type="SUPFAM" id="SSF51735">
    <property type="entry name" value="NAD(P)-binding Rossmann-fold domains"/>
    <property type="match status" value="1"/>
</dbReference>
<evidence type="ECO:0000256" key="8">
    <source>
        <dbReference type="ARBA" id="ARBA00040243"/>
    </source>
</evidence>
<sequence length="418" mass="44576">MENTGKLAGYTLFVTGGSRGIGKSIALKAARDGANIVIAAKTAEPHPKLPGTIYTAAKEIEDVGGKCLPCIVDVRDEKAVQAAVDEAVRTFGGIDILVNNASAISLTGTLATTMKKYDLMNNVNTRGTFLCSRACLPHLLKSKQRSRQAHILNISPPISSITPKWFKSFPAYSIAKYGMSLCVLGMAAEFEEQGIAVNALWPRTTVATAATEMLGGSSSAAHSRKTDIMADAAYAIFLKGISCSGNFLIDDEVLAKEGITDLDQYACVPGNQLSLDIFVNNNGSFAPQEKTSKKHNASRDQPSRNGNPEVSAIFNEMRKALSASVVAQIGGVVKYTLSASGKSESWTVDLKNGSGSIRQEDGKADCTLKMSPNTFVAMFKGEMDPTDAFMSGKIKIDGDMGLVMKLEKLTQNIPKSKL</sequence>
<feature type="domain" description="SCP2" evidence="10">
    <location>
        <begin position="319"/>
        <end position="410"/>
    </location>
</feature>
<dbReference type="Pfam" id="PF02036">
    <property type="entry name" value="SCP2"/>
    <property type="match status" value="1"/>
</dbReference>
<keyword evidence="5" id="KW-0560">Oxidoreductase</keyword>
<protein>
    <recommendedName>
        <fullName evidence="8">Hydroxysteroid dehydrogenase-like protein 2</fullName>
    </recommendedName>
</protein>
<feature type="region of interest" description="Disordered" evidence="9">
    <location>
        <begin position="286"/>
        <end position="309"/>
    </location>
</feature>
<dbReference type="NCBIfam" id="NF006133">
    <property type="entry name" value="PRK08278.1"/>
    <property type="match status" value="1"/>
</dbReference>
<dbReference type="InterPro" id="IPR003033">
    <property type="entry name" value="SCP2_sterol-bd_dom"/>
</dbReference>
<dbReference type="PANTHER" id="PTHR42808">
    <property type="entry name" value="HYDROXYSTEROID DEHYDROGENASE-LIKE PROTEIN 2"/>
    <property type="match status" value="1"/>
</dbReference>
<dbReference type="CDD" id="cd09762">
    <property type="entry name" value="HSDL2_SDR_c"/>
    <property type="match status" value="1"/>
</dbReference>
<evidence type="ECO:0000256" key="7">
    <source>
        <dbReference type="ARBA" id="ARBA00023140"/>
    </source>
</evidence>
<dbReference type="PANTHER" id="PTHR42808:SF3">
    <property type="entry name" value="HYDROXYSTEROID DEHYDROGENASE-LIKE PROTEIN 2"/>
    <property type="match status" value="1"/>
</dbReference>
<keyword evidence="4" id="KW-0521">NADP</keyword>
<name>A0ABP0FSQ3_CLALP</name>
<comment type="caution">
    <text evidence="11">The sequence shown here is derived from an EMBL/GenBank/DDBJ whole genome shotgun (WGS) entry which is preliminary data.</text>
</comment>
<evidence type="ECO:0000256" key="5">
    <source>
        <dbReference type="ARBA" id="ARBA00023002"/>
    </source>
</evidence>
<evidence type="ECO:0000259" key="10">
    <source>
        <dbReference type="Pfam" id="PF02036"/>
    </source>
</evidence>
<gene>
    <name evidence="11" type="ORF">CVLEPA_LOCUS11637</name>
</gene>
<keyword evidence="7" id="KW-0576">Peroxisome</keyword>
<evidence type="ECO:0000256" key="3">
    <source>
        <dbReference type="ARBA" id="ARBA00006484"/>
    </source>
</evidence>
<proteinExistence type="inferred from homology"/>
<organism evidence="11 12">
    <name type="scientific">Clavelina lepadiformis</name>
    <name type="common">Light-bulb sea squirt</name>
    <name type="synonym">Ascidia lepadiformis</name>
    <dbReference type="NCBI Taxonomy" id="159417"/>
    <lineage>
        <taxon>Eukaryota</taxon>
        <taxon>Metazoa</taxon>
        <taxon>Chordata</taxon>
        <taxon>Tunicata</taxon>
        <taxon>Ascidiacea</taxon>
        <taxon>Aplousobranchia</taxon>
        <taxon>Clavelinidae</taxon>
        <taxon>Clavelina</taxon>
    </lineage>
</organism>
<dbReference type="InterPro" id="IPR036527">
    <property type="entry name" value="SCP2_sterol-bd_dom_sf"/>
</dbReference>
<keyword evidence="6" id="KW-0496">Mitochondrion</keyword>
<dbReference type="Pfam" id="PF00106">
    <property type="entry name" value="adh_short"/>
    <property type="match status" value="1"/>
</dbReference>
<dbReference type="SUPFAM" id="SSF55718">
    <property type="entry name" value="SCP-like"/>
    <property type="match status" value="1"/>
</dbReference>
<dbReference type="Gene3D" id="3.40.50.720">
    <property type="entry name" value="NAD(P)-binding Rossmann-like Domain"/>
    <property type="match status" value="1"/>
</dbReference>
<evidence type="ECO:0000313" key="11">
    <source>
        <dbReference type="EMBL" id="CAK8681437.1"/>
    </source>
</evidence>
<dbReference type="InterPro" id="IPR051935">
    <property type="entry name" value="HSDL2"/>
</dbReference>
<evidence type="ECO:0000256" key="1">
    <source>
        <dbReference type="ARBA" id="ARBA00004173"/>
    </source>
</evidence>
<dbReference type="InterPro" id="IPR002347">
    <property type="entry name" value="SDR_fam"/>
</dbReference>
<comment type="subcellular location">
    <subcellularLocation>
        <location evidence="1">Mitochondrion</location>
    </subcellularLocation>
    <subcellularLocation>
        <location evidence="2">Peroxisome</location>
    </subcellularLocation>
</comment>
<dbReference type="PRINTS" id="PR00081">
    <property type="entry name" value="GDHRDH"/>
</dbReference>
<keyword evidence="12" id="KW-1185">Reference proteome</keyword>